<feature type="region of interest" description="Disordered" evidence="13">
    <location>
        <begin position="1"/>
        <end position="34"/>
    </location>
</feature>
<dbReference type="GO" id="GO:0140953">
    <property type="term" value="F:histone H3K27 monomethyltransferase activity"/>
    <property type="evidence" value="ECO:0007669"/>
    <property type="project" value="UniProtKB-EC"/>
</dbReference>
<reference evidence="16" key="3">
    <citation type="submission" date="2022-06" db="UniProtKB">
        <authorList>
            <consortium name="EnsemblPlants"/>
        </authorList>
    </citation>
    <scope>IDENTIFICATION</scope>
</reference>
<dbReference type="CDD" id="cd10539">
    <property type="entry name" value="SET_ATXR5_6-like"/>
    <property type="match status" value="1"/>
</dbReference>
<evidence type="ECO:0000259" key="14">
    <source>
        <dbReference type="PROSITE" id="PS50016"/>
    </source>
</evidence>
<dbReference type="GO" id="GO:0032259">
    <property type="term" value="P:methylation"/>
    <property type="evidence" value="ECO:0007669"/>
    <property type="project" value="UniProtKB-KW"/>
</dbReference>
<feature type="compositionally biased region" description="Low complexity" evidence="13">
    <location>
        <begin position="1"/>
        <end position="13"/>
    </location>
</feature>
<evidence type="ECO:0000256" key="9">
    <source>
        <dbReference type="ARBA" id="ARBA00023242"/>
    </source>
</evidence>
<proteinExistence type="predicted"/>
<dbReference type="Gene3D" id="2.170.270.10">
    <property type="entry name" value="SET domain"/>
    <property type="match status" value="1"/>
</dbReference>
<feature type="domain" description="PHD-type" evidence="14">
    <location>
        <begin position="61"/>
        <end position="111"/>
    </location>
</feature>
<dbReference type="Gramene" id="TuG1812G0300005557.01.T02">
    <property type="protein sequence ID" value="TuG1812G0300005557.01.T02"/>
    <property type="gene ID" value="TuG1812G0300005557.01"/>
</dbReference>
<evidence type="ECO:0000256" key="2">
    <source>
        <dbReference type="ARBA" id="ARBA00022603"/>
    </source>
</evidence>
<comment type="subcellular location">
    <subcellularLocation>
        <location evidence="1">Nucleus</location>
    </subcellularLocation>
</comment>
<dbReference type="InterPro" id="IPR013083">
    <property type="entry name" value="Znf_RING/FYVE/PHD"/>
</dbReference>
<dbReference type="GO" id="GO:0006275">
    <property type="term" value="P:regulation of DNA replication"/>
    <property type="evidence" value="ECO:0007669"/>
    <property type="project" value="UniProtKB-ARBA"/>
</dbReference>
<keyword evidence="5" id="KW-0479">Metal-binding</keyword>
<keyword evidence="6 12" id="KW-0863">Zinc-finger</keyword>
<dbReference type="Gene3D" id="3.30.40.10">
    <property type="entry name" value="Zinc/RING finger domain, C3HC4 (zinc finger)"/>
    <property type="match status" value="1"/>
</dbReference>
<evidence type="ECO:0000256" key="1">
    <source>
        <dbReference type="ARBA" id="ARBA00004123"/>
    </source>
</evidence>
<dbReference type="PANTHER" id="PTHR48458">
    <property type="entry name" value="SET DOMAIN-CONTAINING PROTEIN"/>
    <property type="match status" value="1"/>
</dbReference>
<keyword evidence="2" id="KW-0489">Methyltransferase</keyword>
<dbReference type="InterPro" id="IPR046341">
    <property type="entry name" value="SET_dom_sf"/>
</dbReference>
<dbReference type="GO" id="GO:0051726">
    <property type="term" value="P:regulation of cell cycle"/>
    <property type="evidence" value="ECO:0007669"/>
    <property type="project" value="UniProtKB-ARBA"/>
</dbReference>
<keyword evidence="3" id="KW-0808">Transferase</keyword>
<protein>
    <recommendedName>
        <fullName evidence="11">[histone H3]-lysine(27) N-methyltransferase</fullName>
        <ecNumber evidence="11">2.1.1.369</ecNumber>
    </recommendedName>
</protein>
<evidence type="ECO:0000256" key="13">
    <source>
        <dbReference type="SAM" id="MobiDB-lite"/>
    </source>
</evidence>
<dbReference type="AlphaFoldDB" id="A0A8R7PY28"/>
<dbReference type="EC" id="2.1.1.369" evidence="11"/>
<dbReference type="SMART" id="SM00249">
    <property type="entry name" value="PHD"/>
    <property type="match status" value="1"/>
</dbReference>
<evidence type="ECO:0000256" key="3">
    <source>
        <dbReference type="ARBA" id="ARBA00022679"/>
    </source>
</evidence>
<evidence type="ECO:0000256" key="12">
    <source>
        <dbReference type="PROSITE-ProRule" id="PRU00146"/>
    </source>
</evidence>
<evidence type="ECO:0000259" key="15">
    <source>
        <dbReference type="PROSITE" id="PS50280"/>
    </source>
</evidence>
<evidence type="ECO:0000313" key="17">
    <source>
        <dbReference type="Proteomes" id="UP000015106"/>
    </source>
</evidence>
<evidence type="ECO:0000256" key="10">
    <source>
        <dbReference type="ARBA" id="ARBA00052048"/>
    </source>
</evidence>
<keyword evidence="4" id="KW-0949">S-adenosyl-L-methionine</keyword>
<name>A0A8R7PY28_TRIUA</name>
<evidence type="ECO:0000256" key="5">
    <source>
        <dbReference type="ARBA" id="ARBA00022723"/>
    </source>
</evidence>
<keyword evidence="9" id="KW-0539">Nucleus</keyword>
<dbReference type="InterPro" id="IPR053114">
    <property type="entry name" value="ATXR5/ATXR6"/>
</dbReference>
<sequence>MAPLAPSTAASSPELRRKRTAAAPPPRSPPEPRRFCSISDVMRRARPVDAPPPLARARHVMALCEACGAGDRDEELLLCDICDRGRHTFCLRPILPAVPLGSWLCPDCAPTSIIRASLPRRQSKIVDFFRIEKGAEGGAVRPAKCGLSQDAKRRKRRSLVMHKKKRRLLPFVPTEDRVRRLEQMASAATALTSSKMEFSNELTYVPSMAPMSANQAKLEEGGMQVLTKEDKETIELCRSMLKRGECPPLLVVFDSHEGFTVQADAYIKDLTFLTEYTGDVDYLKNRENDGCDSIMTLLSPADPSQKLVICPDKRGNIARFINGINNHTPDGKKKQNVKCVRYDIDGECHVLLVACRDIARGEKLYYDYNGHEYAYPTHHFV</sequence>
<dbReference type="SUPFAM" id="SSF82199">
    <property type="entry name" value="SET domain"/>
    <property type="match status" value="1"/>
</dbReference>
<gene>
    <name evidence="16" type="primary">LOC125546239</name>
</gene>
<dbReference type="PANTHER" id="PTHR48458:SF1">
    <property type="entry name" value="SET DOMAIN-CONTAINING PROTEIN"/>
    <property type="match status" value="1"/>
</dbReference>
<dbReference type="Pfam" id="PF00628">
    <property type="entry name" value="PHD"/>
    <property type="match status" value="1"/>
</dbReference>
<dbReference type="GO" id="GO:0005634">
    <property type="term" value="C:nucleus"/>
    <property type="evidence" value="ECO:0007669"/>
    <property type="project" value="UniProtKB-SubCell"/>
</dbReference>
<dbReference type="GO" id="GO:0008270">
    <property type="term" value="F:zinc ion binding"/>
    <property type="evidence" value="ECO:0007669"/>
    <property type="project" value="UniProtKB-KW"/>
</dbReference>
<dbReference type="PROSITE" id="PS50280">
    <property type="entry name" value="SET"/>
    <property type="match status" value="1"/>
</dbReference>
<dbReference type="InterPro" id="IPR001965">
    <property type="entry name" value="Znf_PHD"/>
</dbReference>
<comment type="catalytic activity">
    <reaction evidence="10">
        <text>L-lysyl(27)-[histone H3] + S-adenosyl-L-methionine = N(6)-methyl-L-lysyl(27)-[histone H3] + S-adenosyl-L-homocysteine + H(+)</text>
        <dbReference type="Rhea" id="RHEA:60296"/>
        <dbReference type="Rhea" id="RHEA-COMP:15544"/>
        <dbReference type="Rhea" id="RHEA-COMP:15548"/>
        <dbReference type="ChEBI" id="CHEBI:15378"/>
        <dbReference type="ChEBI" id="CHEBI:29969"/>
        <dbReference type="ChEBI" id="CHEBI:57856"/>
        <dbReference type="ChEBI" id="CHEBI:59789"/>
        <dbReference type="ChEBI" id="CHEBI:61929"/>
        <dbReference type="EC" id="2.1.1.369"/>
    </reaction>
</comment>
<reference evidence="17" key="1">
    <citation type="journal article" date="2013" name="Nature">
        <title>Draft genome of the wheat A-genome progenitor Triticum urartu.</title>
        <authorList>
            <person name="Ling H.Q."/>
            <person name="Zhao S."/>
            <person name="Liu D."/>
            <person name="Wang J."/>
            <person name="Sun H."/>
            <person name="Zhang C."/>
            <person name="Fan H."/>
            <person name="Li D."/>
            <person name="Dong L."/>
            <person name="Tao Y."/>
            <person name="Gao C."/>
            <person name="Wu H."/>
            <person name="Li Y."/>
            <person name="Cui Y."/>
            <person name="Guo X."/>
            <person name="Zheng S."/>
            <person name="Wang B."/>
            <person name="Yu K."/>
            <person name="Liang Q."/>
            <person name="Yang W."/>
            <person name="Lou X."/>
            <person name="Chen J."/>
            <person name="Feng M."/>
            <person name="Jian J."/>
            <person name="Zhang X."/>
            <person name="Luo G."/>
            <person name="Jiang Y."/>
            <person name="Liu J."/>
            <person name="Wang Z."/>
            <person name="Sha Y."/>
            <person name="Zhang B."/>
            <person name="Wu H."/>
            <person name="Tang D."/>
            <person name="Shen Q."/>
            <person name="Xue P."/>
            <person name="Zou S."/>
            <person name="Wang X."/>
            <person name="Liu X."/>
            <person name="Wang F."/>
            <person name="Yang Y."/>
            <person name="An X."/>
            <person name="Dong Z."/>
            <person name="Zhang K."/>
            <person name="Zhang X."/>
            <person name="Luo M.C."/>
            <person name="Dvorak J."/>
            <person name="Tong Y."/>
            <person name="Wang J."/>
            <person name="Yang H."/>
            <person name="Li Z."/>
            <person name="Wang D."/>
            <person name="Zhang A."/>
            <person name="Wang J."/>
        </authorList>
    </citation>
    <scope>NUCLEOTIDE SEQUENCE</scope>
    <source>
        <strain evidence="17">cv. G1812</strain>
    </source>
</reference>
<evidence type="ECO:0000256" key="8">
    <source>
        <dbReference type="ARBA" id="ARBA00022853"/>
    </source>
</evidence>
<dbReference type="CDD" id="cd15543">
    <property type="entry name" value="PHD_RSF1"/>
    <property type="match status" value="1"/>
</dbReference>
<reference evidence="16" key="2">
    <citation type="submission" date="2018-03" db="EMBL/GenBank/DDBJ databases">
        <title>The Triticum urartu genome reveals the dynamic nature of wheat genome evolution.</title>
        <authorList>
            <person name="Ling H."/>
            <person name="Ma B."/>
            <person name="Shi X."/>
            <person name="Liu H."/>
            <person name="Dong L."/>
            <person name="Sun H."/>
            <person name="Cao Y."/>
            <person name="Gao Q."/>
            <person name="Zheng S."/>
            <person name="Li Y."/>
            <person name="Yu Y."/>
            <person name="Du H."/>
            <person name="Qi M."/>
            <person name="Li Y."/>
            <person name="Yu H."/>
            <person name="Cui Y."/>
            <person name="Wang N."/>
            <person name="Chen C."/>
            <person name="Wu H."/>
            <person name="Zhao Y."/>
            <person name="Zhang J."/>
            <person name="Li Y."/>
            <person name="Zhou W."/>
            <person name="Zhang B."/>
            <person name="Hu W."/>
            <person name="Eijk M."/>
            <person name="Tang J."/>
            <person name="Witsenboer H."/>
            <person name="Zhao S."/>
            <person name="Li Z."/>
            <person name="Zhang A."/>
            <person name="Wang D."/>
            <person name="Liang C."/>
        </authorList>
    </citation>
    <scope>NUCLEOTIDE SEQUENCE [LARGE SCALE GENOMIC DNA]</scope>
    <source>
        <strain evidence="16">cv. G1812</strain>
    </source>
</reference>
<dbReference type="EnsemblPlants" id="TuG1812G0300005557.01.T02">
    <property type="protein sequence ID" value="TuG1812G0300005557.01.T02"/>
    <property type="gene ID" value="TuG1812G0300005557.01"/>
</dbReference>
<evidence type="ECO:0000256" key="4">
    <source>
        <dbReference type="ARBA" id="ARBA00022691"/>
    </source>
</evidence>
<keyword evidence="17" id="KW-1185">Reference proteome</keyword>
<evidence type="ECO:0000256" key="6">
    <source>
        <dbReference type="ARBA" id="ARBA00022771"/>
    </source>
</evidence>
<dbReference type="InterPro" id="IPR019787">
    <property type="entry name" value="Znf_PHD-finger"/>
</dbReference>
<evidence type="ECO:0000313" key="16">
    <source>
        <dbReference type="EnsemblPlants" id="TuG1812G0300005557.01.T02"/>
    </source>
</evidence>
<dbReference type="SUPFAM" id="SSF57903">
    <property type="entry name" value="FYVE/PHD zinc finger"/>
    <property type="match status" value="1"/>
</dbReference>
<accession>A0A8R7PY28</accession>
<dbReference type="PROSITE" id="PS50016">
    <property type="entry name" value="ZF_PHD_2"/>
    <property type="match status" value="1"/>
</dbReference>
<dbReference type="InterPro" id="IPR011011">
    <property type="entry name" value="Znf_FYVE_PHD"/>
</dbReference>
<dbReference type="FunFam" id="2.170.270.10:FF:000038">
    <property type="entry name" value="Histone-lysine N-methyltransferase ATXR5"/>
    <property type="match status" value="1"/>
</dbReference>
<organism evidence="16 17">
    <name type="scientific">Triticum urartu</name>
    <name type="common">Red wild einkorn</name>
    <name type="synonym">Crithodium urartu</name>
    <dbReference type="NCBI Taxonomy" id="4572"/>
    <lineage>
        <taxon>Eukaryota</taxon>
        <taxon>Viridiplantae</taxon>
        <taxon>Streptophyta</taxon>
        <taxon>Embryophyta</taxon>
        <taxon>Tracheophyta</taxon>
        <taxon>Spermatophyta</taxon>
        <taxon>Magnoliopsida</taxon>
        <taxon>Liliopsida</taxon>
        <taxon>Poales</taxon>
        <taxon>Poaceae</taxon>
        <taxon>BOP clade</taxon>
        <taxon>Pooideae</taxon>
        <taxon>Triticodae</taxon>
        <taxon>Triticeae</taxon>
        <taxon>Triticinae</taxon>
        <taxon>Triticum</taxon>
    </lineage>
</organism>
<evidence type="ECO:0000256" key="7">
    <source>
        <dbReference type="ARBA" id="ARBA00022833"/>
    </source>
</evidence>
<dbReference type="Pfam" id="PF00856">
    <property type="entry name" value="SET"/>
    <property type="match status" value="1"/>
</dbReference>
<feature type="domain" description="SET" evidence="15">
    <location>
        <begin position="232"/>
        <end position="369"/>
    </location>
</feature>
<dbReference type="InterPro" id="IPR001214">
    <property type="entry name" value="SET_dom"/>
</dbReference>
<dbReference type="Proteomes" id="UP000015106">
    <property type="component" value="Chromosome 3"/>
</dbReference>
<keyword evidence="7" id="KW-0862">Zinc</keyword>
<evidence type="ECO:0000256" key="11">
    <source>
        <dbReference type="ARBA" id="ARBA00066815"/>
    </source>
</evidence>
<keyword evidence="8" id="KW-0156">Chromatin regulator</keyword>